<dbReference type="eggNOG" id="COG1250">
    <property type="taxonomic scope" value="Bacteria"/>
</dbReference>
<dbReference type="RefSeq" id="WP_036473907.1">
    <property type="nucleotide sequence ID" value="NZ_HG964447.1"/>
</dbReference>
<dbReference type="GO" id="GO:0006631">
    <property type="term" value="P:fatty acid metabolic process"/>
    <property type="evidence" value="ECO:0007669"/>
    <property type="project" value="InterPro"/>
</dbReference>
<feature type="domain" description="3-hydroxyacyl-CoA dehydrogenase C-terminal" evidence="5">
    <location>
        <begin position="184"/>
        <end position="279"/>
    </location>
</feature>
<reference evidence="7" key="1">
    <citation type="journal article" date="2014" name="Genome Announc.">
        <title>Draft Genome Sequence of Mycobacterium triplex DSM 44626.</title>
        <authorList>
            <person name="Sassi M."/>
            <person name="Croce O."/>
            <person name="Robert C."/>
            <person name="Raoult D."/>
            <person name="Drancourt M."/>
        </authorList>
    </citation>
    <scope>NUCLEOTIDE SEQUENCE [LARGE SCALE GENOMIC DNA]</scope>
    <source>
        <strain evidence="7">DSM 44626</strain>
    </source>
</reference>
<evidence type="ECO:0000259" key="5">
    <source>
        <dbReference type="Pfam" id="PF00725"/>
    </source>
</evidence>
<evidence type="ECO:0000256" key="2">
    <source>
        <dbReference type="ARBA" id="ARBA00009463"/>
    </source>
</evidence>
<comment type="similarity">
    <text evidence="2">Belongs to the 3-hydroxyacyl-CoA dehydrogenase family.</text>
</comment>
<dbReference type="InterPro" id="IPR013328">
    <property type="entry name" value="6PGD_dom2"/>
</dbReference>
<name>A0A024K7W7_9MYCO</name>
<evidence type="ECO:0000256" key="1">
    <source>
        <dbReference type="ARBA" id="ARBA00005086"/>
    </source>
</evidence>
<dbReference type="STRING" id="47839.BN973_05972"/>
<dbReference type="Proteomes" id="UP000193710">
    <property type="component" value="Unassembled WGS sequence"/>
</dbReference>
<dbReference type="InterPro" id="IPR008927">
    <property type="entry name" value="6-PGluconate_DH-like_C_sf"/>
</dbReference>
<organism evidence="7">
    <name type="scientific">Mycobacterium triplex</name>
    <dbReference type="NCBI Taxonomy" id="47839"/>
    <lineage>
        <taxon>Bacteria</taxon>
        <taxon>Bacillati</taxon>
        <taxon>Actinomycetota</taxon>
        <taxon>Actinomycetes</taxon>
        <taxon>Mycobacteriales</taxon>
        <taxon>Mycobacteriaceae</taxon>
        <taxon>Mycobacterium</taxon>
        <taxon>Mycobacterium simiae complex</taxon>
    </lineage>
</organism>
<evidence type="ECO:0000313" key="9">
    <source>
        <dbReference type="Proteomes" id="UP000193710"/>
    </source>
</evidence>
<accession>A0A024K7W7</accession>
<dbReference type="Pfam" id="PF00725">
    <property type="entry name" value="3HCDH"/>
    <property type="match status" value="1"/>
</dbReference>
<dbReference type="PIRSF" id="PIRSF000105">
    <property type="entry name" value="HCDH"/>
    <property type="match status" value="1"/>
</dbReference>
<evidence type="ECO:0000259" key="6">
    <source>
        <dbReference type="Pfam" id="PF02737"/>
    </source>
</evidence>
<dbReference type="HOGENOM" id="CLU_009834_2_0_11"/>
<keyword evidence="3" id="KW-0560">Oxidoreductase</keyword>
<dbReference type="InterPro" id="IPR006108">
    <property type="entry name" value="3HC_DH_C"/>
</dbReference>
<evidence type="ECO:0000256" key="4">
    <source>
        <dbReference type="PIRSR" id="PIRSR000105-1"/>
    </source>
</evidence>
<dbReference type="AlphaFoldDB" id="A0A024K7W7"/>
<dbReference type="GO" id="GO:0070403">
    <property type="term" value="F:NAD+ binding"/>
    <property type="evidence" value="ECO:0007669"/>
    <property type="project" value="InterPro"/>
</dbReference>
<dbReference type="InterPro" id="IPR006176">
    <property type="entry name" value="3-OHacyl-CoA_DH_NAD-bd"/>
</dbReference>
<dbReference type="SUPFAM" id="SSF48179">
    <property type="entry name" value="6-phosphogluconate dehydrogenase C-terminal domain-like"/>
    <property type="match status" value="1"/>
</dbReference>
<evidence type="ECO:0000313" key="8">
    <source>
        <dbReference type="EMBL" id="ORX07608.1"/>
    </source>
</evidence>
<dbReference type="PANTHER" id="PTHR48075">
    <property type="entry name" value="3-HYDROXYACYL-COA DEHYDROGENASE FAMILY PROTEIN"/>
    <property type="match status" value="1"/>
</dbReference>
<proteinExistence type="inferred from homology"/>
<sequence length="279" mass="29942">MVQTIGVIGAGTMGIGIAYVFAASGSHVTIVEPDPERAQGARTALIDQAAAAHARGKLNLAAREALGERLRFVLTIAELPDALDLAVEAVPERVDLKRLVLAEAEKHRPALLATNTSGITIGELAGALNHPQYFLGLHFFNPVWSMPLVEIVRGRHTHDTTVTAAEKAVTQIGKERIVVADTPGFATSRLGVAIGLEAMRMFEDGVASAEDIDRAMELGYRHPMGPIKLTDLVGLDVRLDIATNLADAYGPRFDPPQILRDKVAAGELGRKTGRGFYNW</sequence>
<evidence type="ECO:0000256" key="3">
    <source>
        <dbReference type="ARBA" id="ARBA00023002"/>
    </source>
</evidence>
<reference evidence="7" key="2">
    <citation type="submission" date="2014-04" db="EMBL/GenBank/DDBJ databases">
        <authorList>
            <person name="Urmite Genomes U."/>
        </authorList>
    </citation>
    <scope>NUCLEOTIDE SEQUENCE</scope>
    <source>
        <strain evidence="7">DSM 44626</strain>
    </source>
</reference>
<dbReference type="Gene3D" id="3.40.50.720">
    <property type="entry name" value="NAD(P)-binding Rossmann-like Domain"/>
    <property type="match status" value="1"/>
</dbReference>
<feature type="domain" description="3-hydroxyacyl-CoA dehydrogenase NAD binding" evidence="6">
    <location>
        <begin position="4"/>
        <end position="181"/>
    </location>
</feature>
<evidence type="ECO:0000313" key="7">
    <source>
        <dbReference type="EMBL" id="CDO91563.1"/>
    </source>
</evidence>
<dbReference type="Proteomes" id="UP000028880">
    <property type="component" value="Unassembled WGS sequence"/>
</dbReference>
<gene>
    <name evidence="8" type="ORF">AWC29_05385</name>
    <name evidence="7" type="ORF">BN973_05972</name>
</gene>
<dbReference type="InterPro" id="IPR022694">
    <property type="entry name" value="3-OHacyl-CoA_DH"/>
</dbReference>
<dbReference type="OrthoDB" id="9771883at2"/>
<dbReference type="GO" id="GO:0016616">
    <property type="term" value="F:oxidoreductase activity, acting on the CH-OH group of donors, NAD or NADP as acceptor"/>
    <property type="evidence" value="ECO:0007669"/>
    <property type="project" value="InterPro"/>
</dbReference>
<protein>
    <submittedName>
        <fullName evidence="8">3-hydroxybutyryl-CoA dehydrogenase</fullName>
    </submittedName>
    <submittedName>
        <fullName evidence="7">Putative 3-hydroxyacyl-CoA dehydrogenase</fullName>
    </submittedName>
</protein>
<dbReference type="PANTHER" id="PTHR48075:SF5">
    <property type="entry name" value="3-HYDROXYBUTYRYL-COA DEHYDROGENASE"/>
    <property type="match status" value="1"/>
</dbReference>
<dbReference type="SUPFAM" id="SSF51735">
    <property type="entry name" value="NAD(P)-binding Rossmann-fold domains"/>
    <property type="match status" value="1"/>
</dbReference>
<feature type="site" description="Important for catalytic activity" evidence="4">
    <location>
        <position position="138"/>
    </location>
</feature>
<keyword evidence="9" id="KW-1185">Reference proteome</keyword>
<reference evidence="8 9" key="3">
    <citation type="submission" date="2016-01" db="EMBL/GenBank/DDBJ databases">
        <title>The new phylogeny of the genus Mycobacterium.</title>
        <authorList>
            <person name="Tarcisio F."/>
            <person name="Conor M."/>
            <person name="Antonella G."/>
            <person name="Elisabetta G."/>
            <person name="Giulia F.S."/>
            <person name="Sara T."/>
            <person name="Anna F."/>
            <person name="Clotilde B."/>
            <person name="Roberto B."/>
            <person name="Veronica D.S."/>
            <person name="Fabio R."/>
            <person name="Monica P."/>
            <person name="Olivier J."/>
            <person name="Enrico T."/>
            <person name="Nicola S."/>
        </authorList>
    </citation>
    <scope>NUCLEOTIDE SEQUENCE [LARGE SCALE GENOMIC DNA]</scope>
    <source>
        <strain evidence="8 9">DSM 44626</strain>
    </source>
</reference>
<dbReference type="EMBL" id="LQPY01000004">
    <property type="protein sequence ID" value="ORX07608.1"/>
    <property type="molecule type" value="Genomic_DNA"/>
</dbReference>
<dbReference type="Gene3D" id="1.10.1040.10">
    <property type="entry name" value="N-(1-d-carboxylethyl)-l-norvaline Dehydrogenase, domain 2"/>
    <property type="match status" value="1"/>
</dbReference>
<dbReference type="InterPro" id="IPR036291">
    <property type="entry name" value="NAD(P)-bd_dom_sf"/>
</dbReference>
<dbReference type="EMBL" id="HG964447">
    <property type="protein sequence ID" value="CDO91563.1"/>
    <property type="molecule type" value="Genomic_DNA"/>
</dbReference>
<dbReference type="Pfam" id="PF02737">
    <property type="entry name" value="3HCDH_N"/>
    <property type="match status" value="1"/>
</dbReference>
<comment type="pathway">
    <text evidence="1">Lipid metabolism; butanoate metabolism.</text>
</comment>